<dbReference type="InterPro" id="IPR037069">
    <property type="entry name" value="AcylCoA_DH/ox_N_sf"/>
</dbReference>
<dbReference type="SUPFAM" id="SSF47203">
    <property type="entry name" value="Acyl-CoA dehydrogenase C-terminal domain-like"/>
    <property type="match status" value="1"/>
</dbReference>
<proteinExistence type="inferred from homology"/>
<protein>
    <submittedName>
        <fullName evidence="11">Dehydrogenase</fullName>
    </submittedName>
</protein>
<evidence type="ECO:0000259" key="8">
    <source>
        <dbReference type="Pfam" id="PF00441"/>
    </source>
</evidence>
<dbReference type="InterPro" id="IPR009075">
    <property type="entry name" value="AcylCo_DH/oxidase_C"/>
</dbReference>
<comment type="similarity">
    <text evidence="2 7">Belongs to the acyl-CoA dehydrogenase family.</text>
</comment>
<dbReference type="PANTHER" id="PTHR43884">
    <property type="entry name" value="ACYL-COA DEHYDROGENASE"/>
    <property type="match status" value="1"/>
</dbReference>
<dbReference type="Pfam" id="PF00441">
    <property type="entry name" value="Acyl-CoA_dh_1"/>
    <property type="match status" value="1"/>
</dbReference>
<dbReference type="InterPro" id="IPR009100">
    <property type="entry name" value="AcylCoA_DH/oxidase_NM_dom_sf"/>
</dbReference>
<keyword evidence="12" id="KW-1185">Reference proteome</keyword>
<reference evidence="11 12" key="1">
    <citation type="submission" date="2019-11" db="EMBL/GenBank/DDBJ databases">
        <title>Comparative genomics of hydrocarbon-degrading Desulfosarcina strains.</title>
        <authorList>
            <person name="Watanabe M."/>
            <person name="Kojima H."/>
            <person name="Fukui M."/>
        </authorList>
    </citation>
    <scope>NUCLEOTIDE SEQUENCE [LARGE SCALE GENOMIC DNA]</scope>
    <source>
        <strain evidence="11 12">PL12</strain>
    </source>
</reference>
<name>A0A5K7YKR0_9BACT</name>
<dbReference type="PANTHER" id="PTHR43884:SF20">
    <property type="entry name" value="ACYL-COA DEHYDROGENASE FADE28"/>
    <property type="match status" value="1"/>
</dbReference>
<feature type="domain" description="Acyl-CoA dehydrogenase/oxidase C-terminal" evidence="8">
    <location>
        <begin position="222"/>
        <end position="369"/>
    </location>
</feature>
<dbReference type="GO" id="GO:0050660">
    <property type="term" value="F:flavin adenine dinucleotide binding"/>
    <property type="evidence" value="ECO:0007669"/>
    <property type="project" value="InterPro"/>
</dbReference>
<dbReference type="Pfam" id="PF02771">
    <property type="entry name" value="Acyl-CoA_dh_N"/>
    <property type="match status" value="1"/>
</dbReference>
<dbReference type="AlphaFoldDB" id="A0A5K7YKR0"/>
<comment type="cofactor">
    <cofactor evidence="1 7">
        <name>FAD</name>
        <dbReference type="ChEBI" id="CHEBI:57692"/>
    </cofactor>
</comment>
<dbReference type="Gene3D" id="1.10.540.10">
    <property type="entry name" value="Acyl-CoA dehydrogenase/oxidase, N-terminal domain"/>
    <property type="match status" value="1"/>
</dbReference>
<accession>A0A5K7YKR0</accession>
<keyword evidence="6 7" id="KW-0560">Oxidoreductase</keyword>
<sequence length="372" mass="41724">MNLDFSKEQEMLRKSVAEFLSKECPFDRVREIEDSEAGFDKKMWKKMAMLGWMELYFPTSYSGLGSSFTDMTIILEEMGKKAHPSPFFTTVILCGLILIEGASEKQKKELLTKIATGKRIMALAQYEEEASYFESGIQLEARREGSDYFLNGKKLFVLEANIADDIIVAARTDEGVTLFIVDVKKTPGVFVQKMKTIGKDNNCVVTFENAKVAKEDMIGAPGSGWKILEKIAPKAIVAKCAEMLGGCEASIAMTAAYAKKRVQYSTPIGGFQAIQHYMANMRVAYDTSIYYLHKVAWMVDQGMEARKEVSALKAQVNEQYKFITDRAVQIHGGIGTTREFDIGLFYRRAKACEPVLGDTDYHLDKLAQVLEL</sequence>
<dbReference type="InterPro" id="IPR046373">
    <property type="entry name" value="Acyl-CoA_Oxase/DH_mid-dom_sf"/>
</dbReference>
<dbReference type="EMBL" id="AP021874">
    <property type="protein sequence ID" value="BBO69796.1"/>
    <property type="molecule type" value="Genomic_DNA"/>
</dbReference>
<evidence type="ECO:0000313" key="11">
    <source>
        <dbReference type="EMBL" id="BBO69796.1"/>
    </source>
</evidence>
<dbReference type="KEGG" id="dalk:DSCA_37260"/>
<evidence type="ECO:0000256" key="1">
    <source>
        <dbReference type="ARBA" id="ARBA00001974"/>
    </source>
</evidence>
<organism evidence="11 12">
    <name type="scientific">Desulfosarcina alkanivorans</name>
    <dbReference type="NCBI Taxonomy" id="571177"/>
    <lineage>
        <taxon>Bacteria</taxon>
        <taxon>Pseudomonadati</taxon>
        <taxon>Thermodesulfobacteriota</taxon>
        <taxon>Desulfobacteria</taxon>
        <taxon>Desulfobacterales</taxon>
        <taxon>Desulfosarcinaceae</taxon>
        <taxon>Desulfosarcina</taxon>
    </lineage>
</organism>
<dbReference type="Gene3D" id="2.40.110.10">
    <property type="entry name" value="Butyryl-CoA Dehydrogenase, subunit A, domain 2"/>
    <property type="match status" value="1"/>
</dbReference>
<evidence type="ECO:0000256" key="6">
    <source>
        <dbReference type="ARBA" id="ARBA00023002"/>
    </source>
</evidence>
<keyword evidence="4 7" id="KW-0285">Flavoprotein</keyword>
<dbReference type="InterPro" id="IPR006091">
    <property type="entry name" value="Acyl-CoA_Oxase/DH_mid-dom"/>
</dbReference>
<feature type="domain" description="Acyl-CoA dehydrogenase/oxidase N-terminal" evidence="10">
    <location>
        <begin position="6"/>
        <end position="118"/>
    </location>
</feature>
<dbReference type="SUPFAM" id="SSF56645">
    <property type="entry name" value="Acyl-CoA dehydrogenase NM domain-like"/>
    <property type="match status" value="1"/>
</dbReference>
<evidence type="ECO:0000256" key="4">
    <source>
        <dbReference type="ARBA" id="ARBA00022630"/>
    </source>
</evidence>
<evidence type="ECO:0000259" key="9">
    <source>
        <dbReference type="Pfam" id="PF02770"/>
    </source>
</evidence>
<comment type="subunit">
    <text evidence="3">Homotetramer.</text>
</comment>
<dbReference type="InterPro" id="IPR036250">
    <property type="entry name" value="AcylCo_DH-like_C"/>
</dbReference>
<gene>
    <name evidence="11" type="ORF">DSCA_37260</name>
</gene>
<dbReference type="RefSeq" id="WP_155317801.1">
    <property type="nucleotide sequence ID" value="NZ_AP021874.1"/>
</dbReference>
<keyword evidence="5 7" id="KW-0274">FAD</keyword>
<dbReference type="OrthoDB" id="9765339at2"/>
<evidence type="ECO:0000256" key="2">
    <source>
        <dbReference type="ARBA" id="ARBA00009347"/>
    </source>
</evidence>
<evidence type="ECO:0000256" key="7">
    <source>
        <dbReference type="RuleBase" id="RU362125"/>
    </source>
</evidence>
<evidence type="ECO:0000256" key="3">
    <source>
        <dbReference type="ARBA" id="ARBA00011881"/>
    </source>
</evidence>
<evidence type="ECO:0000313" key="12">
    <source>
        <dbReference type="Proteomes" id="UP000427906"/>
    </source>
</evidence>
<dbReference type="CDD" id="cd00567">
    <property type="entry name" value="ACAD"/>
    <property type="match status" value="1"/>
</dbReference>
<evidence type="ECO:0000259" key="10">
    <source>
        <dbReference type="Pfam" id="PF02771"/>
    </source>
</evidence>
<evidence type="ECO:0000256" key="5">
    <source>
        <dbReference type="ARBA" id="ARBA00022827"/>
    </source>
</evidence>
<dbReference type="Pfam" id="PF02770">
    <property type="entry name" value="Acyl-CoA_dh_M"/>
    <property type="match status" value="1"/>
</dbReference>
<feature type="domain" description="Acyl-CoA oxidase/dehydrogenase middle" evidence="9">
    <location>
        <begin position="141"/>
        <end position="209"/>
    </location>
</feature>
<dbReference type="Gene3D" id="1.20.140.10">
    <property type="entry name" value="Butyryl-CoA Dehydrogenase, subunit A, domain 3"/>
    <property type="match status" value="1"/>
</dbReference>
<dbReference type="InterPro" id="IPR013786">
    <property type="entry name" value="AcylCoA_DH/ox_N"/>
</dbReference>
<dbReference type="GO" id="GO:0003995">
    <property type="term" value="F:acyl-CoA dehydrogenase activity"/>
    <property type="evidence" value="ECO:0007669"/>
    <property type="project" value="TreeGrafter"/>
</dbReference>
<dbReference type="Proteomes" id="UP000427906">
    <property type="component" value="Chromosome"/>
</dbReference>